<evidence type="ECO:0000313" key="4">
    <source>
        <dbReference type="Proteomes" id="UP000236291"/>
    </source>
</evidence>
<dbReference type="PROSITE" id="PS50842">
    <property type="entry name" value="EXPANSIN_EG45"/>
    <property type="match status" value="1"/>
</dbReference>
<evidence type="ECO:0000313" key="3">
    <source>
        <dbReference type="EMBL" id="PNX55934.1"/>
    </source>
</evidence>
<reference evidence="3 4" key="1">
    <citation type="journal article" date="2014" name="Am. J. Bot.">
        <title>Genome assembly and annotation for red clover (Trifolium pratense; Fabaceae).</title>
        <authorList>
            <person name="Istvanek J."/>
            <person name="Jaros M."/>
            <person name="Krenek A."/>
            <person name="Repkova J."/>
        </authorList>
    </citation>
    <scope>NUCLEOTIDE SEQUENCE [LARGE SCALE GENOMIC DNA]</scope>
    <source>
        <strain evidence="4">cv. Tatra</strain>
        <tissue evidence="3">Young leaves</tissue>
    </source>
</reference>
<comment type="caution">
    <text evidence="3">The sequence shown here is derived from an EMBL/GenBank/DDBJ whole genome shotgun (WGS) entry which is preliminary data.</text>
</comment>
<dbReference type="Gene3D" id="2.40.40.10">
    <property type="entry name" value="RlpA-like domain"/>
    <property type="match status" value="1"/>
</dbReference>
<dbReference type="Proteomes" id="UP000236291">
    <property type="component" value="Unassembled WGS sequence"/>
</dbReference>
<dbReference type="STRING" id="57577.A0A2K3JPH7"/>
<dbReference type="InterPro" id="IPR002963">
    <property type="entry name" value="Expansin"/>
</dbReference>
<evidence type="ECO:0000256" key="1">
    <source>
        <dbReference type="ARBA" id="ARBA00023316"/>
    </source>
</evidence>
<reference evidence="3 4" key="2">
    <citation type="journal article" date="2017" name="Front. Plant Sci.">
        <title>Gene Classification and Mining of Molecular Markers Useful in Red Clover (Trifolium pratense) Breeding.</title>
        <authorList>
            <person name="Istvanek J."/>
            <person name="Dluhosova J."/>
            <person name="Dluhos P."/>
            <person name="Patkova L."/>
            <person name="Nedelnik J."/>
            <person name="Repkova J."/>
        </authorList>
    </citation>
    <scope>NUCLEOTIDE SEQUENCE [LARGE SCALE GENOMIC DNA]</scope>
    <source>
        <strain evidence="4">cv. Tatra</strain>
        <tissue evidence="3">Young leaves</tissue>
    </source>
</reference>
<dbReference type="GO" id="GO:0005576">
    <property type="term" value="C:extracellular region"/>
    <property type="evidence" value="ECO:0007669"/>
    <property type="project" value="InterPro"/>
</dbReference>
<evidence type="ECO:0000259" key="2">
    <source>
        <dbReference type="PROSITE" id="PS50842"/>
    </source>
</evidence>
<sequence>AGIDPNWYDAHATFYGGPSGAGAMHEACGYGDLYKQGYRLANTALSTTLFNNGATCGACFQLVCVNILNGAERAQDQSRVIPVKYRSVSCVKQGDARFEINENPTFLFVLVFNVANVGDVYRVSV</sequence>
<proteinExistence type="predicted"/>
<feature type="domain" description="Expansin-like EG45" evidence="2">
    <location>
        <begin position="25"/>
        <end position="66"/>
    </location>
</feature>
<dbReference type="InterPro" id="IPR007118">
    <property type="entry name" value="Expan_Lol_pI"/>
</dbReference>
<protein>
    <submittedName>
        <fullName evidence="3">Expansin-a23-like protein</fullName>
    </submittedName>
</protein>
<accession>A0A2K3JPH7</accession>
<organism evidence="3 4">
    <name type="scientific">Trifolium pratense</name>
    <name type="common">Red clover</name>
    <dbReference type="NCBI Taxonomy" id="57577"/>
    <lineage>
        <taxon>Eukaryota</taxon>
        <taxon>Viridiplantae</taxon>
        <taxon>Streptophyta</taxon>
        <taxon>Embryophyta</taxon>
        <taxon>Tracheophyta</taxon>
        <taxon>Spermatophyta</taxon>
        <taxon>Magnoliopsida</taxon>
        <taxon>eudicotyledons</taxon>
        <taxon>Gunneridae</taxon>
        <taxon>Pentapetalae</taxon>
        <taxon>rosids</taxon>
        <taxon>fabids</taxon>
        <taxon>Fabales</taxon>
        <taxon>Fabaceae</taxon>
        <taxon>Papilionoideae</taxon>
        <taxon>50 kb inversion clade</taxon>
        <taxon>NPAAA clade</taxon>
        <taxon>Hologalegina</taxon>
        <taxon>IRL clade</taxon>
        <taxon>Trifolieae</taxon>
        <taxon>Trifolium</taxon>
    </lineage>
</organism>
<dbReference type="AlphaFoldDB" id="A0A2K3JPH7"/>
<dbReference type="InterPro" id="IPR007112">
    <property type="entry name" value="Expansin/allergen_DPBB_dom"/>
</dbReference>
<dbReference type="PRINTS" id="PR01225">
    <property type="entry name" value="EXPANSNFAMLY"/>
</dbReference>
<gene>
    <name evidence="3" type="ORF">L195_g049568</name>
</gene>
<name>A0A2K3JPH7_TRIPR</name>
<feature type="non-terminal residue" evidence="3">
    <location>
        <position position="1"/>
    </location>
</feature>
<keyword evidence="1" id="KW-0961">Cell wall biogenesis/degradation</keyword>
<dbReference type="InterPro" id="IPR036908">
    <property type="entry name" value="RlpA-like_sf"/>
</dbReference>
<dbReference type="EMBL" id="ASHM01073380">
    <property type="protein sequence ID" value="PNX55934.1"/>
    <property type="molecule type" value="Genomic_DNA"/>
</dbReference>
<dbReference type="GO" id="GO:0009664">
    <property type="term" value="P:plant-type cell wall organization"/>
    <property type="evidence" value="ECO:0007669"/>
    <property type="project" value="InterPro"/>
</dbReference>
<dbReference type="PANTHER" id="PTHR31867">
    <property type="entry name" value="EXPANSIN-A15"/>
    <property type="match status" value="1"/>
</dbReference>
<dbReference type="SUPFAM" id="SSF50685">
    <property type="entry name" value="Barwin-like endoglucanases"/>
    <property type="match status" value="1"/>
</dbReference>